<sequence>MLQSRHFAEAVELYERIAEQDPQQLAHLEHADFEQLIRCAVEDISFAPGLAPMADRRMRAEAIHGTMLRYHAKPTRAAAAHMLGLYSRIGDVDALAEYARLMEAHEIVLGNGEMEVHLMRAHLTAGNEAEALRQFEAVKQCLDPESAWASLLTAYCVAGNVLAATETLDKMVDLGVRLESKSLGLVCSLLAPKRGALLRDPSLKPLDADGARTIRKYTDILGDQQSALSGQIWSFRAAAANVLGEHDRALLFLERMVQQGLRVTQTENMEHIIALVGLGRIDEAYGVYSQAFRVTSTNVPLLAAVEALASVEPAADDAFIKRFEDRISTLVAGRLTLISAFAHAFSRRGDAPSTERLVSHGLETVYRFALSHHALVAWAHVKAGEPDRGVAYLAQQISLGTTTEVAWFMPVLAHLARHEPQRLDRVLDALKSLFPAQRVAEAEAAARRDAALPISLVLHAPPETA</sequence>
<gene>
    <name evidence="3" type="ORF">HK105_201407</name>
</gene>
<evidence type="ECO:0000313" key="4">
    <source>
        <dbReference type="Proteomes" id="UP001527925"/>
    </source>
</evidence>
<name>A0ABR4NHX0_9FUNG</name>
<dbReference type="InterPro" id="IPR002885">
    <property type="entry name" value="PPR_rpt"/>
</dbReference>
<evidence type="ECO:0000256" key="1">
    <source>
        <dbReference type="PROSITE-ProRule" id="PRU00708"/>
    </source>
</evidence>
<comment type="caution">
    <text evidence="3">The sequence shown here is derived from an EMBL/GenBank/DDBJ whole genome shotgun (WGS) entry which is preliminary data.</text>
</comment>
<organism evidence="3 4">
    <name type="scientific">Polyrhizophydium stewartii</name>
    <dbReference type="NCBI Taxonomy" id="2732419"/>
    <lineage>
        <taxon>Eukaryota</taxon>
        <taxon>Fungi</taxon>
        <taxon>Fungi incertae sedis</taxon>
        <taxon>Chytridiomycota</taxon>
        <taxon>Chytridiomycota incertae sedis</taxon>
        <taxon>Chytridiomycetes</taxon>
        <taxon>Rhizophydiales</taxon>
        <taxon>Rhizophydiales incertae sedis</taxon>
        <taxon>Polyrhizophydium</taxon>
    </lineage>
</organism>
<dbReference type="Pfam" id="PF01535">
    <property type="entry name" value="PPR"/>
    <property type="match status" value="1"/>
</dbReference>
<evidence type="ECO:0000259" key="2">
    <source>
        <dbReference type="PROSITE" id="PS51022"/>
    </source>
</evidence>
<protein>
    <recommendedName>
        <fullName evidence="2">L27 domain-containing protein</fullName>
    </recommendedName>
</protein>
<keyword evidence="4" id="KW-1185">Reference proteome</keyword>
<reference evidence="3 4" key="1">
    <citation type="submission" date="2023-09" db="EMBL/GenBank/DDBJ databases">
        <title>Pangenome analysis of Batrachochytrium dendrobatidis and related Chytrids.</title>
        <authorList>
            <person name="Yacoub M.N."/>
            <person name="Stajich J.E."/>
            <person name="James T.Y."/>
        </authorList>
    </citation>
    <scope>NUCLEOTIDE SEQUENCE [LARGE SCALE GENOMIC DNA]</scope>
    <source>
        <strain evidence="3 4">JEL0888</strain>
    </source>
</reference>
<accession>A0ABR4NHX0</accession>
<dbReference type="SUPFAM" id="SSF48452">
    <property type="entry name" value="TPR-like"/>
    <property type="match status" value="1"/>
</dbReference>
<dbReference type="EMBL" id="JADGIZ020000004">
    <property type="protein sequence ID" value="KAL2919134.1"/>
    <property type="molecule type" value="Genomic_DNA"/>
</dbReference>
<dbReference type="InterPro" id="IPR011990">
    <property type="entry name" value="TPR-like_helical_dom_sf"/>
</dbReference>
<dbReference type="Proteomes" id="UP001527925">
    <property type="component" value="Unassembled WGS sequence"/>
</dbReference>
<dbReference type="InterPro" id="IPR004172">
    <property type="entry name" value="L27_dom"/>
</dbReference>
<evidence type="ECO:0000313" key="3">
    <source>
        <dbReference type="EMBL" id="KAL2919134.1"/>
    </source>
</evidence>
<dbReference type="Gene3D" id="1.25.40.10">
    <property type="entry name" value="Tetratricopeptide repeat domain"/>
    <property type="match status" value="1"/>
</dbReference>
<proteinExistence type="predicted"/>
<feature type="repeat" description="PPR" evidence="1">
    <location>
        <begin position="144"/>
        <end position="178"/>
    </location>
</feature>
<dbReference type="PROSITE" id="PS51022">
    <property type="entry name" value="L27"/>
    <property type="match status" value="1"/>
</dbReference>
<feature type="domain" description="L27" evidence="2">
    <location>
        <begin position="1"/>
        <end position="25"/>
    </location>
</feature>
<dbReference type="PROSITE" id="PS51375">
    <property type="entry name" value="PPR"/>
    <property type="match status" value="1"/>
</dbReference>